<sequence length="49" mass="5031">SAILGTTTPPPDALSSARDAVKFVKRPINAYLPDGSLQIPDSGIVPDAP</sequence>
<keyword evidence="2" id="KW-1185">Reference proteome</keyword>
<evidence type="ECO:0000313" key="1">
    <source>
        <dbReference type="EMBL" id="GIX81984.1"/>
    </source>
</evidence>
<dbReference type="Proteomes" id="UP001054945">
    <property type="component" value="Unassembled WGS sequence"/>
</dbReference>
<accession>A0AAV4NAW8</accession>
<proteinExistence type="predicted"/>
<feature type="non-terminal residue" evidence="1">
    <location>
        <position position="1"/>
    </location>
</feature>
<name>A0AAV4NAW8_CAEEX</name>
<comment type="caution">
    <text evidence="1">The sequence shown here is derived from an EMBL/GenBank/DDBJ whole genome shotgun (WGS) entry which is preliminary data.</text>
</comment>
<dbReference type="AlphaFoldDB" id="A0AAV4NAW8"/>
<evidence type="ECO:0000313" key="2">
    <source>
        <dbReference type="Proteomes" id="UP001054945"/>
    </source>
</evidence>
<gene>
    <name evidence="1" type="ORF">CEXT_275951</name>
</gene>
<protein>
    <submittedName>
        <fullName evidence="1">Uncharacterized protein</fullName>
    </submittedName>
</protein>
<organism evidence="1 2">
    <name type="scientific">Caerostris extrusa</name>
    <name type="common">Bark spider</name>
    <name type="synonym">Caerostris bankana</name>
    <dbReference type="NCBI Taxonomy" id="172846"/>
    <lineage>
        <taxon>Eukaryota</taxon>
        <taxon>Metazoa</taxon>
        <taxon>Ecdysozoa</taxon>
        <taxon>Arthropoda</taxon>
        <taxon>Chelicerata</taxon>
        <taxon>Arachnida</taxon>
        <taxon>Araneae</taxon>
        <taxon>Araneomorphae</taxon>
        <taxon>Entelegynae</taxon>
        <taxon>Araneoidea</taxon>
        <taxon>Araneidae</taxon>
        <taxon>Caerostris</taxon>
    </lineage>
</organism>
<reference evidence="1 2" key="1">
    <citation type="submission" date="2021-06" db="EMBL/GenBank/DDBJ databases">
        <title>Caerostris extrusa draft genome.</title>
        <authorList>
            <person name="Kono N."/>
            <person name="Arakawa K."/>
        </authorList>
    </citation>
    <scope>NUCLEOTIDE SEQUENCE [LARGE SCALE GENOMIC DNA]</scope>
</reference>
<dbReference type="EMBL" id="BPLR01003190">
    <property type="protein sequence ID" value="GIX81984.1"/>
    <property type="molecule type" value="Genomic_DNA"/>
</dbReference>